<dbReference type="EMBL" id="CM047745">
    <property type="protein sequence ID" value="KAJ0024340.1"/>
    <property type="molecule type" value="Genomic_DNA"/>
</dbReference>
<proteinExistence type="predicted"/>
<accession>A0ACC0XUB6</accession>
<comment type="caution">
    <text evidence="1">The sequence shown here is derived from an EMBL/GenBank/DDBJ whole genome shotgun (WGS) entry which is preliminary data.</text>
</comment>
<gene>
    <name evidence="1" type="ORF">Pint_08973</name>
</gene>
<dbReference type="Proteomes" id="UP001163603">
    <property type="component" value="Chromosome 10"/>
</dbReference>
<protein>
    <submittedName>
        <fullName evidence="1">Uncharacterized protein</fullName>
    </submittedName>
</protein>
<organism evidence="1 2">
    <name type="scientific">Pistacia integerrima</name>
    <dbReference type="NCBI Taxonomy" id="434235"/>
    <lineage>
        <taxon>Eukaryota</taxon>
        <taxon>Viridiplantae</taxon>
        <taxon>Streptophyta</taxon>
        <taxon>Embryophyta</taxon>
        <taxon>Tracheophyta</taxon>
        <taxon>Spermatophyta</taxon>
        <taxon>Magnoliopsida</taxon>
        <taxon>eudicotyledons</taxon>
        <taxon>Gunneridae</taxon>
        <taxon>Pentapetalae</taxon>
        <taxon>rosids</taxon>
        <taxon>malvids</taxon>
        <taxon>Sapindales</taxon>
        <taxon>Anacardiaceae</taxon>
        <taxon>Pistacia</taxon>
    </lineage>
</organism>
<name>A0ACC0XUB6_9ROSI</name>
<sequence length="138" mass="15546">MSSSSFSSSRRSDSTWTAEQNKQFERALAVYDKDTPDRWVNVARAVGGKSPEEVKRHYDRLVQDLMYIESGQFPLPNYKPTTGTNCIGITDGRSEAVIYKGALFLRESLSHVFLVLLLAKMPSHNLTKSMAWQGSKVK</sequence>
<reference evidence="2" key="1">
    <citation type="journal article" date="2023" name="G3 (Bethesda)">
        <title>Genome assembly and association tests identify interacting loci associated with vigor, precocity, and sex in interspecific pistachio rootstocks.</title>
        <authorList>
            <person name="Palmer W."/>
            <person name="Jacygrad E."/>
            <person name="Sagayaradj S."/>
            <person name="Cavanaugh K."/>
            <person name="Han R."/>
            <person name="Bertier L."/>
            <person name="Beede B."/>
            <person name="Kafkas S."/>
            <person name="Golino D."/>
            <person name="Preece J."/>
            <person name="Michelmore R."/>
        </authorList>
    </citation>
    <scope>NUCLEOTIDE SEQUENCE [LARGE SCALE GENOMIC DNA]</scope>
</reference>
<keyword evidence="2" id="KW-1185">Reference proteome</keyword>
<evidence type="ECO:0000313" key="1">
    <source>
        <dbReference type="EMBL" id="KAJ0024340.1"/>
    </source>
</evidence>
<evidence type="ECO:0000313" key="2">
    <source>
        <dbReference type="Proteomes" id="UP001163603"/>
    </source>
</evidence>